<evidence type="ECO:0000313" key="2">
    <source>
        <dbReference type="EMBL" id="KAF0910435.1"/>
    </source>
</evidence>
<feature type="compositionally biased region" description="Basic and acidic residues" evidence="1">
    <location>
        <begin position="175"/>
        <end position="190"/>
    </location>
</feature>
<dbReference type="EMBL" id="SPHZ02000006">
    <property type="protein sequence ID" value="KAF0910435.1"/>
    <property type="molecule type" value="Genomic_DNA"/>
</dbReference>
<proteinExistence type="predicted"/>
<accession>A0A6G1DCA9</accession>
<dbReference type="Proteomes" id="UP000479710">
    <property type="component" value="Unassembled WGS sequence"/>
</dbReference>
<feature type="compositionally biased region" description="Low complexity" evidence="1">
    <location>
        <begin position="196"/>
        <end position="205"/>
    </location>
</feature>
<evidence type="ECO:0000256" key="1">
    <source>
        <dbReference type="SAM" id="MobiDB-lite"/>
    </source>
</evidence>
<evidence type="ECO:0000313" key="3">
    <source>
        <dbReference type="Proteomes" id="UP000479710"/>
    </source>
</evidence>
<reference evidence="2 3" key="1">
    <citation type="submission" date="2019-11" db="EMBL/GenBank/DDBJ databases">
        <title>Whole genome sequence of Oryza granulata.</title>
        <authorList>
            <person name="Li W."/>
        </authorList>
    </citation>
    <scope>NUCLEOTIDE SEQUENCE [LARGE SCALE GENOMIC DNA]</scope>
    <source>
        <strain evidence="3">cv. Menghai</strain>
        <tissue evidence="2">Leaf</tissue>
    </source>
</reference>
<protein>
    <submittedName>
        <fullName evidence="2">Uncharacterized protein</fullName>
    </submittedName>
</protein>
<organism evidence="2 3">
    <name type="scientific">Oryza meyeriana var. granulata</name>
    <dbReference type="NCBI Taxonomy" id="110450"/>
    <lineage>
        <taxon>Eukaryota</taxon>
        <taxon>Viridiplantae</taxon>
        <taxon>Streptophyta</taxon>
        <taxon>Embryophyta</taxon>
        <taxon>Tracheophyta</taxon>
        <taxon>Spermatophyta</taxon>
        <taxon>Magnoliopsida</taxon>
        <taxon>Liliopsida</taxon>
        <taxon>Poales</taxon>
        <taxon>Poaceae</taxon>
        <taxon>BOP clade</taxon>
        <taxon>Oryzoideae</taxon>
        <taxon>Oryzeae</taxon>
        <taxon>Oryzinae</taxon>
        <taxon>Oryza</taxon>
        <taxon>Oryza meyeriana</taxon>
    </lineage>
</organism>
<gene>
    <name evidence="2" type="ORF">E2562_002900</name>
</gene>
<feature type="compositionally biased region" description="Basic and acidic residues" evidence="1">
    <location>
        <begin position="74"/>
        <end position="85"/>
    </location>
</feature>
<feature type="region of interest" description="Disordered" evidence="1">
    <location>
        <begin position="256"/>
        <end position="276"/>
    </location>
</feature>
<feature type="region of interest" description="Disordered" evidence="1">
    <location>
        <begin position="67"/>
        <end position="130"/>
    </location>
</feature>
<feature type="region of interest" description="Disordered" evidence="1">
    <location>
        <begin position="165"/>
        <end position="226"/>
    </location>
</feature>
<dbReference type="AlphaFoldDB" id="A0A6G1DCA9"/>
<feature type="compositionally biased region" description="Basic residues" evidence="1">
    <location>
        <begin position="86"/>
        <end position="118"/>
    </location>
</feature>
<name>A0A6G1DCA9_9ORYZ</name>
<keyword evidence="3" id="KW-1185">Reference proteome</keyword>
<sequence length="276" mass="31333">MSFAPVWMAGFTSSTLYTFQPGTGAGSSSAPFPGARLGSSRDFPEYRDTARAAYLAAFALPVAQVPSEEEPEELEPHVSEELHADRSHRRRSKSRRRCRRYRRCRRQTLHPHHRRRRIGSSFYGRSRHYGRHHGTGFYKSDYRDFAIRASHSLRGGAQFAQYFGSRRAEEEPEELEPHVSEELHADREPQEEIQEPQEVPEVQEVQEADPPPVPQAEEDRPVPVVRRGVQVQHAAKTETEMETNEELMDSSDIEYVPQREAASRSCCSGSGGSARG</sequence>
<comment type="caution">
    <text evidence="2">The sequence shown here is derived from an EMBL/GenBank/DDBJ whole genome shotgun (WGS) entry which is preliminary data.</text>
</comment>